<dbReference type="AlphaFoldDB" id="A0A656HCM1"/>
<reference evidence="2" key="1">
    <citation type="journal article" date="2011" name="Stand. Genomic Sci.">
        <title>Genome sequence of the filamentous, gliding Thiothrix nivea neotype strain (JP2(T)).</title>
        <authorList>
            <person name="Lapidus A."/>
            <person name="Nolan M."/>
            <person name="Lucas S."/>
            <person name="Glavina Del Rio T."/>
            <person name="Tice H."/>
            <person name="Cheng J.F."/>
            <person name="Tapia R."/>
            <person name="Han C."/>
            <person name="Goodwin L."/>
            <person name="Pitluck S."/>
            <person name="Liolios K."/>
            <person name="Pagani I."/>
            <person name="Ivanova N."/>
            <person name="Huntemann M."/>
            <person name="Mavromatis K."/>
            <person name="Mikhailova N."/>
            <person name="Pati A."/>
            <person name="Chen A."/>
            <person name="Palaniappan K."/>
            <person name="Land M."/>
            <person name="Brambilla E.M."/>
            <person name="Rohde M."/>
            <person name="Abt B."/>
            <person name="Verbarg S."/>
            <person name="Goker M."/>
            <person name="Bristow J."/>
            <person name="Eisen J.A."/>
            <person name="Markowitz V."/>
            <person name="Hugenholtz P."/>
            <person name="Kyrpides N.C."/>
            <person name="Klenk H.P."/>
            <person name="Woyke T."/>
        </authorList>
    </citation>
    <scope>NUCLEOTIDE SEQUENCE [LARGE SCALE GENOMIC DNA]</scope>
    <source>
        <strain evidence="2">ATCC 35100 / DSM 5205 / JP2</strain>
    </source>
</reference>
<evidence type="ECO:0000313" key="2">
    <source>
        <dbReference type="Proteomes" id="UP000005317"/>
    </source>
</evidence>
<proteinExistence type="predicted"/>
<dbReference type="Proteomes" id="UP000005317">
    <property type="component" value="Unassembled WGS sequence"/>
</dbReference>
<dbReference type="EMBL" id="JH651384">
    <property type="protein sequence ID" value="EIJ34901.1"/>
    <property type="molecule type" value="Genomic_DNA"/>
</dbReference>
<name>A0A656HCM1_THINJ</name>
<evidence type="ECO:0000313" key="1">
    <source>
        <dbReference type="EMBL" id="EIJ34901.1"/>
    </source>
</evidence>
<dbReference type="RefSeq" id="WP_002708819.1">
    <property type="nucleotide sequence ID" value="NZ_JH651384.1"/>
</dbReference>
<gene>
    <name evidence="1" type="ORF">Thini_2347</name>
</gene>
<organism evidence="1 2">
    <name type="scientific">Thiothrix nivea (strain ATCC 35100 / DSM 5205 / JP2)</name>
    <dbReference type="NCBI Taxonomy" id="870187"/>
    <lineage>
        <taxon>Bacteria</taxon>
        <taxon>Pseudomonadati</taxon>
        <taxon>Pseudomonadota</taxon>
        <taxon>Gammaproteobacteria</taxon>
        <taxon>Thiotrichales</taxon>
        <taxon>Thiotrichaceae</taxon>
        <taxon>Thiothrix</taxon>
    </lineage>
</organism>
<accession>A0A656HCM1</accession>
<keyword evidence="2" id="KW-1185">Reference proteome</keyword>
<protein>
    <submittedName>
        <fullName evidence="1">Uncharacterized protein</fullName>
    </submittedName>
</protein>
<sequence length="58" mass="6189">MKIPYGESNGEAGWGAKKQEGVGQVQGYLQLPAIAALPKLSAWLMLTDSERVEVLCVG</sequence>